<comment type="caution">
    <text evidence="2">The sequence shown here is derived from an EMBL/GenBank/DDBJ whole genome shotgun (WGS) entry which is preliminary data.</text>
</comment>
<dbReference type="Proteomes" id="UP000298663">
    <property type="component" value="Chromosome X"/>
</dbReference>
<protein>
    <submittedName>
        <fullName evidence="2">Uncharacterized protein</fullName>
    </submittedName>
</protein>
<evidence type="ECO:0000313" key="3">
    <source>
        <dbReference type="Proteomes" id="UP000298663"/>
    </source>
</evidence>
<reference evidence="2 3" key="2">
    <citation type="journal article" date="2019" name="G3 (Bethesda)">
        <title>Hybrid Assembly of the Genome of the Entomopathogenic Nematode Steinernema carpocapsae Identifies the X-Chromosome.</title>
        <authorList>
            <person name="Serra L."/>
            <person name="Macchietto M."/>
            <person name="Macias-Munoz A."/>
            <person name="McGill C.J."/>
            <person name="Rodriguez I.M."/>
            <person name="Rodriguez B."/>
            <person name="Murad R."/>
            <person name="Mortazavi A."/>
        </authorList>
    </citation>
    <scope>NUCLEOTIDE SEQUENCE [LARGE SCALE GENOMIC DNA]</scope>
    <source>
        <strain evidence="2 3">ALL</strain>
    </source>
</reference>
<accession>A0A4V6I7N5</accession>
<proteinExistence type="predicted"/>
<keyword evidence="1" id="KW-0732">Signal</keyword>
<organism evidence="2 3">
    <name type="scientific">Steinernema carpocapsae</name>
    <name type="common">Entomopathogenic nematode</name>
    <dbReference type="NCBI Taxonomy" id="34508"/>
    <lineage>
        <taxon>Eukaryota</taxon>
        <taxon>Metazoa</taxon>
        <taxon>Ecdysozoa</taxon>
        <taxon>Nematoda</taxon>
        <taxon>Chromadorea</taxon>
        <taxon>Rhabditida</taxon>
        <taxon>Tylenchina</taxon>
        <taxon>Panagrolaimomorpha</taxon>
        <taxon>Strongyloidoidea</taxon>
        <taxon>Steinernematidae</taxon>
        <taxon>Steinernema</taxon>
    </lineage>
</organism>
<dbReference type="EMBL" id="CM016762">
    <property type="protein sequence ID" value="TMS34763.1"/>
    <property type="molecule type" value="Genomic_DNA"/>
</dbReference>
<evidence type="ECO:0000313" key="2">
    <source>
        <dbReference type="EMBL" id="TMS34763.1"/>
    </source>
</evidence>
<dbReference type="AlphaFoldDB" id="A0A4V6I7N5"/>
<keyword evidence="3" id="KW-1185">Reference proteome</keyword>
<feature type="chain" id="PRO_5020951970" evidence="1">
    <location>
        <begin position="19"/>
        <end position="73"/>
    </location>
</feature>
<sequence>MNAYVFTLLNVFSEAVLGLSGTRGNYPNNKHRKSHFTSSVAEFQANVSRFPRNSLLITYMDSKNIKSNIMVQI</sequence>
<gene>
    <name evidence="2" type="ORF">L596_002289</name>
</gene>
<reference evidence="2 3" key="1">
    <citation type="journal article" date="2015" name="Genome Biol.">
        <title>Comparative genomics of Steinernema reveals deeply conserved gene regulatory networks.</title>
        <authorList>
            <person name="Dillman A.R."/>
            <person name="Macchietto M."/>
            <person name="Porter C.F."/>
            <person name="Rogers A."/>
            <person name="Williams B."/>
            <person name="Antoshechkin I."/>
            <person name="Lee M.M."/>
            <person name="Goodwin Z."/>
            <person name="Lu X."/>
            <person name="Lewis E.E."/>
            <person name="Goodrich-Blair H."/>
            <person name="Stock S.P."/>
            <person name="Adams B.J."/>
            <person name="Sternberg P.W."/>
            <person name="Mortazavi A."/>
        </authorList>
    </citation>
    <scope>NUCLEOTIDE SEQUENCE [LARGE SCALE GENOMIC DNA]</scope>
    <source>
        <strain evidence="2 3">ALL</strain>
    </source>
</reference>
<evidence type="ECO:0000256" key="1">
    <source>
        <dbReference type="SAM" id="SignalP"/>
    </source>
</evidence>
<feature type="signal peptide" evidence="1">
    <location>
        <begin position="1"/>
        <end position="18"/>
    </location>
</feature>
<dbReference type="EMBL" id="AZBU02000001">
    <property type="protein sequence ID" value="TMS34763.1"/>
    <property type="molecule type" value="Genomic_DNA"/>
</dbReference>
<name>A0A4V6I7N5_STECR</name>